<reference evidence="2" key="1">
    <citation type="journal article" date="2023" name="G3 (Bethesda)">
        <title>A reference genome for the long-term kleptoplast-retaining sea slug Elysia crispata morphotype clarki.</title>
        <authorList>
            <person name="Eastman K.E."/>
            <person name="Pendleton A.L."/>
            <person name="Shaikh M.A."/>
            <person name="Suttiyut T."/>
            <person name="Ogas R."/>
            <person name="Tomko P."/>
            <person name="Gavelis G."/>
            <person name="Widhalm J.R."/>
            <person name="Wisecaver J.H."/>
        </authorList>
    </citation>
    <scope>NUCLEOTIDE SEQUENCE</scope>
    <source>
        <strain evidence="2">ECLA1</strain>
    </source>
</reference>
<dbReference type="InterPro" id="IPR036047">
    <property type="entry name" value="F-box-like_dom_sf"/>
</dbReference>
<dbReference type="SUPFAM" id="SSF81383">
    <property type="entry name" value="F-box domain"/>
    <property type="match status" value="1"/>
</dbReference>
<evidence type="ECO:0000313" key="2">
    <source>
        <dbReference type="EMBL" id="KAK3738782.1"/>
    </source>
</evidence>
<organism evidence="2 3">
    <name type="scientific">Elysia crispata</name>
    <name type="common">lettuce slug</name>
    <dbReference type="NCBI Taxonomy" id="231223"/>
    <lineage>
        <taxon>Eukaryota</taxon>
        <taxon>Metazoa</taxon>
        <taxon>Spiralia</taxon>
        <taxon>Lophotrochozoa</taxon>
        <taxon>Mollusca</taxon>
        <taxon>Gastropoda</taxon>
        <taxon>Heterobranchia</taxon>
        <taxon>Euthyneura</taxon>
        <taxon>Panpulmonata</taxon>
        <taxon>Sacoglossa</taxon>
        <taxon>Placobranchoidea</taxon>
        <taxon>Plakobranchidae</taxon>
        <taxon>Elysia</taxon>
    </lineage>
</organism>
<feature type="domain" description="F-box" evidence="1">
    <location>
        <begin position="43"/>
        <end position="95"/>
    </location>
</feature>
<keyword evidence="3" id="KW-1185">Reference proteome</keyword>
<name>A0AAE0YBJ7_9GAST</name>
<dbReference type="InterPro" id="IPR001810">
    <property type="entry name" value="F-box_dom"/>
</dbReference>
<dbReference type="Proteomes" id="UP001283361">
    <property type="component" value="Unassembled WGS sequence"/>
</dbReference>
<accession>A0AAE0YBJ7</accession>
<sequence>MTSRHDIRAKSNYYSPNLFRFQVATLKYLHVKRNFHLTFCKRSAKMEQIPEEIFMTILPYLGGISFINLRRTCWRLKTICDTLEMSPRPVLWCRYVFMDFPLPLILLGVPSYPDNDEISWKKYYVRLSTAKDLRHGVDVVKSVLTTKDEYHFVGLVFKDDQLLVKDTQFFLWRLHYKDLLPDSMKCSKDDCKQPDQLVFALPWCRYSLKPKEIRECCCTSSKGTSEMIVSSNCHQSISSRRDQSASADCHLCAAERPQSSPREKEQTDKCPHPFDTPYVFDPEFWKYCKWGNHYILHKFTSQHPESPVEIINGCNQKIWTINLGSLHDVRQILFNSNQVVLLCAEKLIIAAIDLESSTLKGVKTIDMKPGDIRKVLMVDNLLILLKGYGGGLQTARIQYHPEDGVCLTNFRHIILNEEGDKYQLLRPEITDIFIHDTIFGALEISGSLYLSILDGCEHESIERNFLPPIKIASECKSMMQKMAATSFVNSRACPLKSYSTYMKSTPPSIGHTIYSCGQNP</sequence>
<evidence type="ECO:0000313" key="3">
    <source>
        <dbReference type="Proteomes" id="UP001283361"/>
    </source>
</evidence>
<gene>
    <name evidence="2" type="ORF">RRG08_035662</name>
</gene>
<dbReference type="PROSITE" id="PS50181">
    <property type="entry name" value="FBOX"/>
    <property type="match status" value="1"/>
</dbReference>
<evidence type="ECO:0000259" key="1">
    <source>
        <dbReference type="PROSITE" id="PS50181"/>
    </source>
</evidence>
<dbReference type="CDD" id="cd09917">
    <property type="entry name" value="F-box_SF"/>
    <property type="match status" value="1"/>
</dbReference>
<dbReference type="EMBL" id="JAWDGP010006574">
    <property type="protein sequence ID" value="KAK3738782.1"/>
    <property type="molecule type" value="Genomic_DNA"/>
</dbReference>
<comment type="caution">
    <text evidence="2">The sequence shown here is derived from an EMBL/GenBank/DDBJ whole genome shotgun (WGS) entry which is preliminary data.</text>
</comment>
<protein>
    <recommendedName>
        <fullName evidence="1">F-box domain-containing protein</fullName>
    </recommendedName>
</protein>
<proteinExistence type="predicted"/>
<dbReference type="AlphaFoldDB" id="A0AAE0YBJ7"/>